<dbReference type="GO" id="GO:0003677">
    <property type="term" value="F:DNA binding"/>
    <property type="evidence" value="ECO:0007669"/>
    <property type="project" value="InterPro"/>
</dbReference>
<keyword evidence="2" id="KW-0808">Transferase</keyword>
<dbReference type="PANTHER" id="PTHR13370:SF3">
    <property type="entry name" value="TRNA (GUANINE(10)-N2)-METHYLTRANSFERASE HOMOLOG"/>
    <property type="match status" value="1"/>
</dbReference>
<feature type="domain" description="DNA methylase N-4/N-6" evidence="3">
    <location>
        <begin position="55"/>
        <end position="291"/>
    </location>
</feature>
<dbReference type="PRINTS" id="PR00508">
    <property type="entry name" value="S21N4MTFRASE"/>
</dbReference>
<proteinExistence type="predicted"/>
<sequence length="315" mass="36375">MYLVILMFVKRHAYFIQKIILLNGLKRKIKMKKIRCEIYRDSMQNYKRYAIPKAQLIIADVPYNVGNNFYGSNPMWYKGGDNKNGESKLAGKSAFNSDFNFNLYEYFHFCSRMLKKDDHKKQKRGRSSDSPCMIVFCSFEQMPTLIDAGKKHGFVNYIPLVFIKNYSPQVLKANMRVVGATEYALVMYRDKLPKFRNGVKTDPETGKNIKGTGKMIFNWFNWQKDGKEIPKIHPAQKPVNVLKQLIEIFTDEGDVVIDPCCGSGSTLRACLELNRNAYGFEIDRNFYTRAKNEMLVKSKNVQTSMSDFLGGEEDA</sequence>
<reference evidence="4" key="1">
    <citation type="journal article" date="2021" name="Proc. Natl. Acad. Sci. U.S.A.">
        <title>A Catalog of Tens of Thousands of Viruses from Human Metagenomes Reveals Hidden Associations with Chronic Diseases.</title>
        <authorList>
            <person name="Tisza M.J."/>
            <person name="Buck C.B."/>
        </authorList>
    </citation>
    <scope>NUCLEOTIDE SEQUENCE</scope>
    <source>
        <strain evidence="4">CtVDC13</strain>
    </source>
</reference>
<organism evidence="4">
    <name type="scientific">Siphoviridae sp. ctVDC13</name>
    <dbReference type="NCBI Taxonomy" id="2827880"/>
    <lineage>
        <taxon>Viruses</taxon>
        <taxon>Duplodnaviria</taxon>
        <taxon>Heunggongvirae</taxon>
        <taxon>Uroviricota</taxon>
        <taxon>Caudoviricetes</taxon>
    </lineage>
</organism>
<evidence type="ECO:0000259" key="3">
    <source>
        <dbReference type="Pfam" id="PF01555"/>
    </source>
</evidence>
<dbReference type="InterPro" id="IPR002941">
    <property type="entry name" value="DNA_methylase_N4/N6"/>
</dbReference>
<dbReference type="InterPro" id="IPR001091">
    <property type="entry name" value="RM_Methyltransferase"/>
</dbReference>
<dbReference type="GO" id="GO:0008170">
    <property type="term" value="F:N-methyltransferase activity"/>
    <property type="evidence" value="ECO:0007669"/>
    <property type="project" value="InterPro"/>
</dbReference>
<name>A0A8S5TC61_9CAUD</name>
<protein>
    <submittedName>
        <fullName evidence="4">Adenine-specific methyltransferase</fullName>
    </submittedName>
</protein>
<dbReference type="InterPro" id="IPR029063">
    <property type="entry name" value="SAM-dependent_MTases_sf"/>
</dbReference>
<accession>A0A8S5TC61</accession>
<dbReference type="Gene3D" id="3.40.50.150">
    <property type="entry name" value="Vaccinia Virus protein VP39"/>
    <property type="match status" value="1"/>
</dbReference>
<dbReference type="Pfam" id="PF01555">
    <property type="entry name" value="N6_N4_Mtase"/>
    <property type="match status" value="1"/>
</dbReference>
<evidence type="ECO:0000256" key="1">
    <source>
        <dbReference type="ARBA" id="ARBA00022603"/>
    </source>
</evidence>
<evidence type="ECO:0000313" key="4">
    <source>
        <dbReference type="EMBL" id="DAF60846.1"/>
    </source>
</evidence>
<evidence type="ECO:0000256" key="2">
    <source>
        <dbReference type="ARBA" id="ARBA00022679"/>
    </source>
</evidence>
<keyword evidence="1 4" id="KW-0489">Methyltransferase</keyword>
<dbReference type="EMBL" id="BK032798">
    <property type="protein sequence ID" value="DAF60846.1"/>
    <property type="molecule type" value="Genomic_DNA"/>
</dbReference>
<dbReference type="SUPFAM" id="SSF53335">
    <property type="entry name" value="S-adenosyl-L-methionine-dependent methyltransferases"/>
    <property type="match status" value="1"/>
</dbReference>
<dbReference type="PANTHER" id="PTHR13370">
    <property type="entry name" value="RNA METHYLASE-RELATED"/>
    <property type="match status" value="1"/>
</dbReference>
<dbReference type="GO" id="GO:0032259">
    <property type="term" value="P:methylation"/>
    <property type="evidence" value="ECO:0007669"/>
    <property type="project" value="UniProtKB-KW"/>
</dbReference>